<dbReference type="Proteomes" id="UP000199577">
    <property type="component" value="Unassembled WGS sequence"/>
</dbReference>
<dbReference type="SUPFAM" id="SSF109755">
    <property type="entry name" value="PhoU-like"/>
    <property type="match status" value="1"/>
</dbReference>
<dbReference type="PANTHER" id="PTHR37298:SF1">
    <property type="entry name" value="UPF0111 PROTEIN YKAA"/>
    <property type="match status" value="1"/>
</dbReference>
<dbReference type="STRING" id="623281.SAMN05421747_109107"/>
<gene>
    <name evidence="2" type="ORF">SAMN05421747_109107</name>
</gene>
<proteinExistence type="inferred from homology"/>
<reference evidence="2 3" key="1">
    <citation type="submission" date="2016-10" db="EMBL/GenBank/DDBJ databases">
        <authorList>
            <person name="de Groot N.N."/>
        </authorList>
    </citation>
    <scope>NUCLEOTIDE SEQUENCE [LARGE SCALE GENOMIC DNA]</scope>
    <source>
        <strain evidence="2 3">DSM 22900</strain>
    </source>
</reference>
<name>A0A1I1IJN7_9SPHI</name>
<dbReference type="InterPro" id="IPR038078">
    <property type="entry name" value="PhoU-like_sf"/>
</dbReference>
<sequence length="215" mass="24591">MSLNSIFQYFVPKDKKFFPLFEQASNNLIDMAKLLKELVNLADVTKRKDLCRKIEDLEHRGDDISHQIHLELGKNFITPFDREDIHTLASSLDDVADFIHGSSNRIELYKLDQITDPMIEMADLILEATEDVAKAVHELRNLKNIRNITDSCVRINSIENKADYIFDKAVGELFEFEKDAIALIKYKEVLSAMETATDKCEDVANVLESILVKNA</sequence>
<accession>A0A1I1IJN7</accession>
<dbReference type="InterPro" id="IPR052912">
    <property type="entry name" value="UPF0111_domain"/>
</dbReference>
<dbReference type="InterPro" id="IPR018445">
    <property type="entry name" value="Put_Phosphate_transp_reg"/>
</dbReference>
<dbReference type="Gene3D" id="1.20.58.220">
    <property type="entry name" value="Phosphate transport system protein phou homolog 2, domain 2"/>
    <property type="match status" value="1"/>
</dbReference>
<dbReference type="EMBL" id="FOLL01000009">
    <property type="protein sequence ID" value="SFC36405.1"/>
    <property type="molecule type" value="Genomic_DNA"/>
</dbReference>
<evidence type="ECO:0000313" key="2">
    <source>
        <dbReference type="EMBL" id="SFC36405.1"/>
    </source>
</evidence>
<dbReference type="OrthoDB" id="9797568at2"/>
<protein>
    <recommendedName>
        <fullName evidence="4">Phosphate transport regulator</fullName>
    </recommendedName>
</protein>
<dbReference type="RefSeq" id="WP_090973675.1">
    <property type="nucleotide sequence ID" value="NZ_FOLL01000009.1"/>
</dbReference>
<evidence type="ECO:0000256" key="1">
    <source>
        <dbReference type="ARBA" id="ARBA00008591"/>
    </source>
</evidence>
<evidence type="ECO:0008006" key="4">
    <source>
        <dbReference type="Google" id="ProtNLM"/>
    </source>
</evidence>
<keyword evidence="3" id="KW-1185">Reference proteome</keyword>
<comment type="similarity">
    <text evidence="1">Belongs to the UPF0111 family.</text>
</comment>
<dbReference type="PANTHER" id="PTHR37298">
    <property type="entry name" value="UPF0111 PROTEIN YKAA"/>
    <property type="match status" value="1"/>
</dbReference>
<dbReference type="Pfam" id="PF01865">
    <property type="entry name" value="PhoU_div"/>
    <property type="match status" value="1"/>
</dbReference>
<dbReference type="AlphaFoldDB" id="A0A1I1IJN7"/>
<evidence type="ECO:0000313" key="3">
    <source>
        <dbReference type="Proteomes" id="UP000199577"/>
    </source>
</evidence>
<organism evidence="2 3">
    <name type="scientific">Parapedobacter composti</name>
    <dbReference type="NCBI Taxonomy" id="623281"/>
    <lineage>
        <taxon>Bacteria</taxon>
        <taxon>Pseudomonadati</taxon>
        <taxon>Bacteroidota</taxon>
        <taxon>Sphingobacteriia</taxon>
        <taxon>Sphingobacteriales</taxon>
        <taxon>Sphingobacteriaceae</taxon>
        <taxon>Parapedobacter</taxon>
    </lineage>
</organism>